<accession>A0AC59YII8</accession>
<proteinExistence type="predicted"/>
<reference evidence="1" key="2">
    <citation type="submission" date="2025-03" db="EMBL/GenBank/DDBJ databases">
        <authorList>
            <consortium name="ELIXIR-Norway"/>
            <consortium name="Elixir Norway"/>
        </authorList>
    </citation>
    <scope>NUCLEOTIDE SEQUENCE</scope>
</reference>
<organism evidence="1 2">
    <name type="scientific">Rangifer tarandus platyrhynchus</name>
    <name type="common">Svalbard reindeer</name>
    <dbReference type="NCBI Taxonomy" id="3082113"/>
    <lineage>
        <taxon>Eukaryota</taxon>
        <taxon>Metazoa</taxon>
        <taxon>Chordata</taxon>
        <taxon>Craniata</taxon>
        <taxon>Vertebrata</taxon>
        <taxon>Euteleostomi</taxon>
        <taxon>Mammalia</taxon>
        <taxon>Eutheria</taxon>
        <taxon>Laurasiatheria</taxon>
        <taxon>Artiodactyla</taxon>
        <taxon>Ruminantia</taxon>
        <taxon>Pecora</taxon>
        <taxon>Cervidae</taxon>
        <taxon>Odocoileinae</taxon>
        <taxon>Rangifer</taxon>
    </lineage>
</organism>
<dbReference type="Proteomes" id="UP001162501">
    <property type="component" value="Chromosome 16"/>
</dbReference>
<name>A0AC59YII8_RANTA</name>
<gene>
    <name evidence="1" type="ORF">MRATA1EN22A_LOCUS6364</name>
</gene>
<reference evidence="1" key="1">
    <citation type="submission" date="2023-05" db="EMBL/GenBank/DDBJ databases">
        <authorList>
            <consortium name="ELIXIR-Norway"/>
        </authorList>
    </citation>
    <scope>NUCLEOTIDE SEQUENCE</scope>
</reference>
<evidence type="ECO:0000313" key="2">
    <source>
        <dbReference type="Proteomes" id="UP001162501"/>
    </source>
</evidence>
<evidence type="ECO:0000313" key="1">
    <source>
        <dbReference type="EMBL" id="CAM9711273.1"/>
    </source>
</evidence>
<dbReference type="EMBL" id="OX596100">
    <property type="protein sequence ID" value="CAM9711273.1"/>
    <property type="molecule type" value="Genomic_DNA"/>
</dbReference>
<protein>
    <submittedName>
        <fullName evidence="1">Uncharacterized protein</fullName>
    </submittedName>
</protein>
<sequence length="457" mass="47493">MMVFWLQPHMTEKGKELFRVFQRALIPLEGLHSENLSPPKGPHHLMPSQWLQGPNPENRESQNSSRAEKASGPVARGPGRRDEPAQKRATYRLPACPAPGPLASSRATKPPSGGAQPGLTVTAASATGRGLVLAPASLDRAPRAPAQETTGVRALAGAGPAGHSGGRGDKGGAAGPGPSSPAQAVLGLTDLSSPPRLGRGPRSSGRLAGRRRPRPPPPPATASFPVAAATAGAHAGPAIRSPESETGKGGAAAAGSPAPVARRRSAAVRPRRESQGPLAGLGATAEGPVCGARRSRGKRRRPRVHRPSAEARRKSARRRMASARGGGGLRRGWVRELAESAVSMSQRRRVELYRLLQSPRAERHHLGKNADLAAAAQAGRTGWAGRVSRQAARTAWPGEGSRPGRRAAGRGRDARGRAPRSAPPHIIGSAPPPACRRRSAKAAGKGKWLAGCFSQPD</sequence>